<dbReference type="AlphaFoldDB" id="A0A2C9EMH8"/>
<dbReference type="Proteomes" id="UP000013940">
    <property type="component" value="Chromosome"/>
</dbReference>
<feature type="signal peptide" evidence="1">
    <location>
        <begin position="1"/>
        <end position="38"/>
    </location>
</feature>
<name>A0A2C9EMH8_PSEPH</name>
<dbReference type="EMBL" id="CP003190">
    <property type="protein sequence ID" value="AGL84831.1"/>
    <property type="molecule type" value="Genomic_DNA"/>
</dbReference>
<evidence type="ECO:0000313" key="3">
    <source>
        <dbReference type="Proteomes" id="UP000013940"/>
    </source>
</evidence>
<evidence type="ECO:0000313" key="2">
    <source>
        <dbReference type="EMBL" id="AGL84831.1"/>
    </source>
</evidence>
<dbReference type="eggNOG" id="ENOG5032U4W">
    <property type="taxonomic scope" value="Bacteria"/>
</dbReference>
<dbReference type="KEGG" id="pprc:PFLCHA0_c30610"/>
<protein>
    <recommendedName>
        <fullName evidence="4">Sn-glycerol-3-phosphate transporter</fullName>
    </recommendedName>
</protein>
<feature type="chain" id="PRO_5012858441" description="Sn-glycerol-3-phosphate transporter" evidence="1">
    <location>
        <begin position="39"/>
        <end position="172"/>
    </location>
</feature>
<proteinExistence type="predicted"/>
<reference evidence="3" key="1">
    <citation type="journal article" date="2014" name="Genome Announc.">
        <title>Full-genome sequence of the plant growth-promoting bacterium Pseudomonas protegens CHA0.</title>
        <authorList>
            <person name="Jousset A."/>
            <person name="Schuldes J."/>
            <person name="Keel C."/>
            <person name="Maurhofer M."/>
            <person name="Daniel R."/>
            <person name="Scheu S."/>
            <person name="Thuermer A."/>
        </authorList>
    </citation>
    <scope>NUCLEOTIDE SEQUENCE [LARGE SCALE GENOMIC DNA]</scope>
    <source>
        <strain evidence="3">DSM 19095 / LMG 27888 / CFBP 6595 / CHA0</strain>
    </source>
</reference>
<evidence type="ECO:0008006" key="4">
    <source>
        <dbReference type="Google" id="ProtNLM"/>
    </source>
</evidence>
<evidence type="ECO:0000256" key="1">
    <source>
        <dbReference type="SAM" id="SignalP"/>
    </source>
</evidence>
<keyword evidence="1" id="KW-0732">Signal</keyword>
<sequence length="172" mass="18975">MIYMLQFPALGLPTPKHRTLKAAAVALLMLGAAASAQADQQQDFWYVQTSVYTNHWSNDPDHNNHQDLIGLERNYADGELWGVSTFRNSFSQRSYYAYVGKAWENADWPVYAKLSGGLIQGYKGDYKDKIPLNHFGVAPVLIPAIGTHYGPVGAELVVLGAAAVMVNVGYRL</sequence>
<organism evidence="2 3">
    <name type="scientific">Pseudomonas protegens (strain DSM 19095 / LMG 27888 / CFBP 6595 / CHA0)</name>
    <dbReference type="NCBI Taxonomy" id="1124983"/>
    <lineage>
        <taxon>Bacteria</taxon>
        <taxon>Pseudomonadati</taxon>
        <taxon>Pseudomonadota</taxon>
        <taxon>Gammaproteobacteria</taxon>
        <taxon>Pseudomonadales</taxon>
        <taxon>Pseudomonadaceae</taxon>
        <taxon>Pseudomonas</taxon>
    </lineage>
</organism>
<gene>
    <name evidence="2" type="ORF">PFLCHA0_c30610</name>
</gene>
<accession>A0A2C9EMH8</accession>
<dbReference type="HOGENOM" id="CLU_129235_0_0_6"/>